<organism evidence="1 2">
    <name type="scientific">Telluria aromaticivorans</name>
    <dbReference type="NCBI Taxonomy" id="2725995"/>
    <lineage>
        <taxon>Bacteria</taxon>
        <taxon>Pseudomonadati</taxon>
        <taxon>Pseudomonadota</taxon>
        <taxon>Betaproteobacteria</taxon>
        <taxon>Burkholderiales</taxon>
        <taxon>Oxalobacteraceae</taxon>
        <taxon>Telluria group</taxon>
        <taxon>Telluria</taxon>
    </lineage>
</organism>
<keyword evidence="2" id="KW-1185">Reference proteome</keyword>
<evidence type="ECO:0000313" key="2">
    <source>
        <dbReference type="Proteomes" id="UP000533905"/>
    </source>
</evidence>
<dbReference type="Proteomes" id="UP000533905">
    <property type="component" value="Unassembled WGS sequence"/>
</dbReference>
<evidence type="ECO:0000313" key="1">
    <source>
        <dbReference type="EMBL" id="NNG24998.1"/>
    </source>
</evidence>
<reference evidence="1 2" key="1">
    <citation type="submission" date="2020-04" db="EMBL/GenBank/DDBJ databases">
        <title>Massilia sp. nov., a cold adapted bacteria isolated from Arctic soil.</title>
        <authorList>
            <person name="Son J."/>
            <person name="Ka J.-O."/>
        </authorList>
    </citation>
    <scope>NUCLEOTIDE SEQUENCE [LARGE SCALE GENOMIC DNA]</scope>
    <source>
        <strain evidence="1 2">ML15P13</strain>
    </source>
</reference>
<dbReference type="PROSITE" id="PS51257">
    <property type="entry name" value="PROKAR_LIPOPROTEIN"/>
    <property type="match status" value="1"/>
</dbReference>
<accession>A0A7Y2K282</accession>
<sequence length="297" mass="34678">MKKFNTPDNLLRRTIALFMVAVLALAAGCSSVKFTYNQGDTLLYWWMDSYADLEGQQADIAKRDIDNLFKWHRQTQLRDYAALLGGFQRQLAGNPTQADLLNAYREIRVRGERLAARAVPEITTLALSIKPDQIANIERKFQSKNEEYRKKFIQGNTEKRQKARFKKSMEQFDLWFGNFSSEQEATLRRASDARPLDNEAWLEERVWRQRRIVGVLRKIQQEKLNREQAAAQIQAMQREFFTRMESPERKAFYDTSLDQTTKYILTAIRIATPAQKKHAQERMQGWITDFQGLAVGK</sequence>
<gene>
    <name evidence="1" type="ORF">HGB41_18600</name>
</gene>
<dbReference type="PIRSF" id="PIRSF028200">
    <property type="entry name" value="UCP028200"/>
    <property type="match status" value="1"/>
</dbReference>
<dbReference type="InterPro" id="IPR016875">
    <property type="entry name" value="UCP028200"/>
</dbReference>
<dbReference type="AlphaFoldDB" id="A0A7Y2K282"/>
<dbReference type="Pfam" id="PF19795">
    <property type="entry name" value="DUF6279"/>
    <property type="match status" value="1"/>
</dbReference>
<dbReference type="EMBL" id="JABAIV010000007">
    <property type="protein sequence ID" value="NNG24998.1"/>
    <property type="molecule type" value="Genomic_DNA"/>
</dbReference>
<protein>
    <recommendedName>
        <fullName evidence="3">Lipoprotein</fullName>
    </recommendedName>
</protein>
<name>A0A7Y2K282_9BURK</name>
<evidence type="ECO:0008006" key="3">
    <source>
        <dbReference type="Google" id="ProtNLM"/>
    </source>
</evidence>
<comment type="caution">
    <text evidence="1">The sequence shown here is derived from an EMBL/GenBank/DDBJ whole genome shotgun (WGS) entry which is preliminary data.</text>
</comment>
<proteinExistence type="predicted"/>